<reference evidence="1 2" key="1">
    <citation type="submission" date="2020-02" db="EMBL/GenBank/DDBJ databases">
        <title>Whole-genome analyses of novel actinobacteria.</title>
        <authorList>
            <person name="Sahin N."/>
        </authorList>
    </citation>
    <scope>NUCLEOTIDE SEQUENCE [LARGE SCALE GENOMIC DNA]</scope>
    <source>
        <strain evidence="1 2">KC13</strain>
    </source>
</reference>
<dbReference type="PANTHER" id="PTHR42870:SF1">
    <property type="entry name" value="NON-SPECIFIC LIPID-TRANSFER PROTEIN-LIKE 2"/>
    <property type="match status" value="1"/>
</dbReference>
<dbReference type="RefSeq" id="WP_165111953.1">
    <property type="nucleotide sequence ID" value="NZ_JAALAA010000013.1"/>
</dbReference>
<dbReference type="EMBL" id="JAALAA010000013">
    <property type="protein sequence ID" value="NGN94228.1"/>
    <property type="molecule type" value="Genomic_DNA"/>
</dbReference>
<dbReference type="PANTHER" id="PTHR42870">
    <property type="entry name" value="ACETYL-COA C-ACETYLTRANSFERASE"/>
    <property type="match status" value="1"/>
</dbReference>
<name>A0A6M1R9E5_9ACTN</name>
<dbReference type="NCBIfam" id="NF005924">
    <property type="entry name" value="PRK07937.1"/>
    <property type="match status" value="1"/>
</dbReference>
<dbReference type="InterPro" id="IPR002155">
    <property type="entry name" value="Thiolase"/>
</dbReference>
<dbReference type="GO" id="GO:0016747">
    <property type="term" value="F:acyltransferase activity, transferring groups other than amino-acyl groups"/>
    <property type="evidence" value="ECO:0007669"/>
    <property type="project" value="InterPro"/>
</dbReference>
<comment type="caution">
    <text evidence="1">The sequence shown here is derived from an EMBL/GenBank/DDBJ whole genome shotgun (WGS) entry which is preliminary data.</text>
</comment>
<evidence type="ECO:0000313" key="1">
    <source>
        <dbReference type="EMBL" id="NGN94228.1"/>
    </source>
</evidence>
<dbReference type="AlphaFoldDB" id="A0A6M1R9E5"/>
<dbReference type="Gene3D" id="3.40.47.10">
    <property type="match status" value="1"/>
</dbReference>
<keyword evidence="2" id="KW-1185">Reference proteome</keyword>
<accession>A0A6M1R9E5</accession>
<gene>
    <name evidence="1" type="ORF">G5C66_15960</name>
</gene>
<organism evidence="1 2">
    <name type="scientific">Nocardioides turkmenicus</name>
    <dbReference type="NCBI Taxonomy" id="2711220"/>
    <lineage>
        <taxon>Bacteria</taxon>
        <taxon>Bacillati</taxon>
        <taxon>Actinomycetota</taxon>
        <taxon>Actinomycetes</taxon>
        <taxon>Propionibacteriales</taxon>
        <taxon>Nocardioidaceae</taxon>
        <taxon>Nocardioides</taxon>
    </lineage>
</organism>
<evidence type="ECO:0000313" key="2">
    <source>
        <dbReference type="Proteomes" id="UP000483261"/>
    </source>
</evidence>
<dbReference type="SUPFAM" id="SSF53901">
    <property type="entry name" value="Thiolase-like"/>
    <property type="match status" value="1"/>
</dbReference>
<dbReference type="Proteomes" id="UP000483261">
    <property type="component" value="Unassembled WGS sequence"/>
</dbReference>
<sequence>MRDVAVVGFAQRQMKDFDGSPSMAELLVPILAECYEQTGWAKKDIGFWCSGSSDYLAGRSFSFVSAIDAIGVLPPVNESHVEMDAAWALYEAWIKIQTGEVDTALVFGFGKASAGVLRRTLTLQLDPYTMTPLWPDTVSLAALQARLGLDAGLWDESAMAEVVNRSLTDAEKNEYAVRAGGSSVDELLARPMFADPLRKHDCAPVTDGAAAIVLAAGDRAREANQRPAWITGIAHSSDGLHLGTRDLTVSGSAARAAAAVGGTEGVQVAELHAPFSHQELVLRSALGLGEDVAISPSGGALAANPMFSAGAIRIGEAARRIWDGSADKVLGHATSGPALQQNLVCVMEAQENGRAK</sequence>
<dbReference type="InterPro" id="IPR016039">
    <property type="entry name" value="Thiolase-like"/>
</dbReference>
<dbReference type="PIRSF" id="PIRSF000429">
    <property type="entry name" value="Ac-CoA_Ac_transf"/>
    <property type="match status" value="1"/>
</dbReference>
<protein>
    <submittedName>
        <fullName evidence="1">Lipid-transfer protein</fullName>
    </submittedName>
</protein>
<proteinExistence type="predicted"/>